<keyword evidence="2" id="KW-0119">Carbohydrate metabolism</keyword>
<reference evidence="7" key="1">
    <citation type="submission" date="2016-10" db="EMBL/GenBank/DDBJ databases">
        <authorList>
            <person name="Varghese N."/>
            <person name="Submissions S."/>
        </authorList>
    </citation>
    <scope>NUCLEOTIDE SEQUENCE [LARGE SCALE GENOMIC DNA]</scope>
    <source>
        <strain evidence="7">CGMCC 1.10121</strain>
    </source>
</reference>
<dbReference type="AlphaFoldDB" id="A0A1H8W4X7"/>
<dbReference type="GO" id="GO:0030246">
    <property type="term" value="F:carbohydrate binding"/>
    <property type="evidence" value="ECO:0007669"/>
    <property type="project" value="UniProtKB-KW"/>
</dbReference>
<feature type="compositionally biased region" description="Low complexity" evidence="4">
    <location>
        <begin position="42"/>
        <end position="52"/>
    </location>
</feature>
<keyword evidence="7" id="KW-1185">Reference proteome</keyword>
<feature type="compositionally biased region" description="Polar residues" evidence="4">
    <location>
        <begin position="24"/>
        <end position="41"/>
    </location>
</feature>
<dbReference type="Proteomes" id="UP000199126">
    <property type="component" value="Unassembled WGS sequence"/>
</dbReference>
<organism evidence="6 7">
    <name type="scientific">Halogranum amylolyticum</name>
    <dbReference type="NCBI Taxonomy" id="660520"/>
    <lineage>
        <taxon>Archaea</taxon>
        <taxon>Methanobacteriati</taxon>
        <taxon>Methanobacteriota</taxon>
        <taxon>Stenosarchaea group</taxon>
        <taxon>Halobacteria</taxon>
        <taxon>Halobacteriales</taxon>
        <taxon>Haloferacaceae</taxon>
    </lineage>
</organism>
<feature type="region of interest" description="Disordered" evidence="4">
    <location>
        <begin position="24"/>
        <end position="64"/>
    </location>
</feature>
<dbReference type="Pfam" id="PF13385">
    <property type="entry name" value="Laminin_G_3"/>
    <property type="match status" value="1"/>
</dbReference>
<evidence type="ECO:0000256" key="3">
    <source>
        <dbReference type="ARBA" id="ARBA00023295"/>
    </source>
</evidence>
<proteinExistence type="predicted"/>
<dbReference type="SUPFAM" id="SSF49899">
    <property type="entry name" value="Concanavalin A-like lectins/glucanases"/>
    <property type="match status" value="1"/>
</dbReference>
<dbReference type="PANTHER" id="PTHR43772">
    <property type="entry name" value="ENDO-1,4-BETA-XYLANASE"/>
    <property type="match status" value="1"/>
</dbReference>
<evidence type="ECO:0000256" key="4">
    <source>
        <dbReference type="SAM" id="MobiDB-lite"/>
    </source>
</evidence>
<dbReference type="SUPFAM" id="SSF75005">
    <property type="entry name" value="Arabinanase/levansucrase/invertase"/>
    <property type="match status" value="1"/>
</dbReference>
<dbReference type="Gene3D" id="2.60.120.200">
    <property type="match status" value="1"/>
</dbReference>
<dbReference type="InterPro" id="IPR052176">
    <property type="entry name" value="Glycosyl_Hydrlase_43_Enz"/>
</dbReference>
<keyword evidence="6" id="KW-0430">Lectin</keyword>
<evidence type="ECO:0000256" key="1">
    <source>
        <dbReference type="ARBA" id="ARBA00022801"/>
    </source>
</evidence>
<sequence>MEQKRRTFLWSLSAAAAGLAGCIGQSTEPAQTPTETGSPSHTPTDTETTTPESQFVHSGDTIPPWPTETPGTLPLVAGPSVEADNPVLTAADVTDYGDVDYVADPFMFVEEGEWHMFFEIVNHDRRPDAPIGHATSDDGLEWEYDQVVLQKDEHTSFPLIWKYDGEYYMCPPTGKRVELWKAEEFPTEWSKVGNAIDVDYYSHDPVFFRYDGRWWLATDKDNDKVMLYHSTELEATDWTPHENNPVVTGRREAARQGGRPLVVDDEIYFFFQDLEDQYGDKTRAYRVTDLTTSSYADEEVASSPVLSEFGVGWNATTMHTFDPWSLGDGKGWRCAVDGTASTEDYSIGIYDVPTVDPTHAPKNLVDEYGATAWYDFSHGLDGVVFDRCGSHHGTIRGTSATRDTTLGAGRVFAGTDEDRVLVPHEFPELLKSRSFTLLLSVAPGDGEDARVLDYGKRSKTRGMRVDVRDGEWAVTVDSGGTESTVRGGDATTPTTLAIVRDGGYTVYADGEMLESIDSVGTFHFNNSYTVFGGAMTGGENFTGSVHGYWLLDDVLTADELGAFAETVHE</sequence>
<dbReference type="InterPro" id="IPR013320">
    <property type="entry name" value="ConA-like_dom_sf"/>
</dbReference>
<dbReference type="InterPro" id="IPR056442">
    <property type="entry name" value="GINT1_N"/>
</dbReference>
<dbReference type="OrthoDB" id="203438at2157"/>
<dbReference type="Pfam" id="PF24793">
    <property type="entry name" value="GINT1_N"/>
    <property type="match status" value="1"/>
</dbReference>
<name>A0A1H8W4X7_9EURY</name>
<accession>A0A1H8W4X7</accession>
<dbReference type="InterPro" id="IPR023296">
    <property type="entry name" value="Glyco_hydro_beta-prop_sf"/>
</dbReference>
<evidence type="ECO:0000313" key="6">
    <source>
        <dbReference type="EMBL" id="SEP22497.1"/>
    </source>
</evidence>
<gene>
    <name evidence="6" type="ORF">SAMN04487948_12316</name>
</gene>
<evidence type="ECO:0000313" key="7">
    <source>
        <dbReference type="Proteomes" id="UP000199126"/>
    </source>
</evidence>
<dbReference type="EMBL" id="FODV01000023">
    <property type="protein sequence ID" value="SEP22497.1"/>
    <property type="molecule type" value="Genomic_DNA"/>
</dbReference>
<dbReference type="Gene3D" id="2.115.10.20">
    <property type="entry name" value="Glycosyl hydrolase domain, family 43"/>
    <property type="match status" value="1"/>
</dbReference>
<evidence type="ECO:0000259" key="5">
    <source>
        <dbReference type="Pfam" id="PF24793"/>
    </source>
</evidence>
<protein>
    <submittedName>
        <fullName evidence="6">Concanavalin A-like lectin/glucanases superfamily protein</fullName>
    </submittedName>
</protein>
<feature type="domain" description="Glucosamine inositolphosphorylceramide transferase 1 N-terminal" evidence="5">
    <location>
        <begin position="84"/>
        <end position="338"/>
    </location>
</feature>
<keyword evidence="3" id="KW-0326">Glycosidase</keyword>
<dbReference type="RefSeq" id="WP_089827558.1">
    <property type="nucleotide sequence ID" value="NZ_FODV01000023.1"/>
</dbReference>
<evidence type="ECO:0000256" key="2">
    <source>
        <dbReference type="ARBA" id="ARBA00023277"/>
    </source>
</evidence>
<dbReference type="PANTHER" id="PTHR43772:SF2">
    <property type="entry name" value="PUTATIVE (AFU_ORTHOLOGUE AFUA_2G04480)-RELATED"/>
    <property type="match status" value="1"/>
</dbReference>
<dbReference type="PROSITE" id="PS51257">
    <property type="entry name" value="PROKAR_LIPOPROTEIN"/>
    <property type="match status" value="1"/>
</dbReference>
<dbReference type="GO" id="GO:0016798">
    <property type="term" value="F:hydrolase activity, acting on glycosyl bonds"/>
    <property type="evidence" value="ECO:0007669"/>
    <property type="project" value="UniProtKB-KW"/>
</dbReference>
<keyword evidence="1" id="KW-0378">Hydrolase</keyword>